<feature type="modified residue" description="4-aspartylphosphate" evidence="15">
    <location>
        <position position="674"/>
    </location>
</feature>
<dbReference type="PROSITE" id="PS50110">
    <property type="entry name" value="RESPONSE_REGULATORY"/>
    <property type="match status" value="1"/>
</dbReference>
<evidence type="ECO:0000256" key="7">
    <source>
        <dbReference type="ARBA" id="ARBA00022692"/>
    </source>
</evidence>
<dbReference type="SMART" id="SM00387">
    <property type="entry name" value="HATPase_c"/>
    <property type="match status" value="1"/>
</dbReference>
<dbReference type="InterPro" id="IPR004358">
    <property type="entry name" value="Sig_transdc_His_kin-like_C"/>
</dbReference>
<evidence type="ECO:0000256" key="4">
    <source>
        <dbReference type="ARBA" id="ARBA00022475"/>
    </source>
</evidence>
<dbReference type="PANTHER" id="PTHR45339">
    <property type="entry name" value="HYBRID SIGNAL TRANSDUCTION HISTIDINE KINASE J"/>
    <property type="match status" value="1"/>
</dbReference>
<organism evidence="21 22">
    <name type="scientific">Aquincola tertiaricarbonis</name>
    <dbReference type="NCBI Taxonomy" id="391953"/>
    <lineage>
        <taxon>Bacteria</taxon>
        <taxon>Pseudomonadati</taxon>
        <taxon>Pseudomonadota</taxon>
        <taxon>Betaproteobacteria</taxon>
        <taxon>Burkholderiales</taxon>
        <taxon>Sphaerotilaceae</taxon>
        <taxon>Aquincola</taxon>
    </lineage>
</organism>
<keyword evidence="13" id="KW-0472">Membrane</keyword>
<dbReference type="Pfam" id="PF00512">
    <property type="entry name" value="HisKA"/>
    <property type="match status" value="1"/>
</dbReference>
<name>A0ABY4S817_AQUTE</name>
<dbReference type="Pfam" id="PF02518">
    <property type="entry name" value="HATPase_c"/>
    <property type="match status" value="1"/>
</dbReference>
<dbReference type="SMART" id="SM00448">
    <property type="entry name" value="REC"/>
    <property type="match status" value="1"/>
</dbReference>
<evidence type="ECO:0000259" key="17">
    <source>
        <dbReference type="PROSITE" id="PS50109"/>
    </source>
</evidence>
<evidence type="ECO:0000256" key="5">
    <source>
        <dbReference type="ARBA" id="ARBA00022553"/>
    </source>
</evidence>
<keyword evidence="8" id="KW-0547">Nucleotide-binding</keyword>
<dbReference type="RefSeq" id="WP_250195501.1">
    <property type="nucleotide sequence ID" value="NZ_CP097635.1"/>
</dbReference>
<evidence type="ECO:0000256" key="2">
    <source>
        <dbReference type="ARBA" id="ARBA00004651"/>
    </source>
</evidence>
<keyword evidence="9" id="KW-0418">Kinase</keyword>
<evidence type="ECO:0000256" key="14">
    <source>
        <dbReference type="PROSITE-ProRule" id="PRU00110"/>
    </source>
</evidence>
<dbReference type="InterPro" id="IPR036097">
    <property type="entry name" value="HisK_dim/P_sf"/>
</dbReference>
<keyword evidence="10" id="KW-0067">ATP-binding</keyword>
<evidence type="ECO:0000259" key="20">
    <source>
        <dbReference type="PROSITE" id="PS50894"/>
    </source>
</evidence>
<dbReference type="PROSITE" id="PS50109">
    <property type="entry name" value="HIS_KIN"/>
    <property type="match status" value="1"/>
</dbReference>
<keyword evidence="5 15" id="KW-0597">Phosphoprotein</keyword>
<keyword evidence="7" id="KW-0812">Transmembrane</keyword>
<dbReference type="Gene3D" id="1.20.120.160">
    <property type="entry name" value="HPT domain"/>
    <property type="match status" value="1"/>
</dbReference>
<dbReference type="InterPro" id="IPR008207">
    <property type="entry name" value="Sig_transdc_His_kin_Hpt_dom"/>
</dbReference>
<dbReference type="SMART" id="SM00388">
    <property type="entry name" value="HisKA"/>
    <property type="match status" value="1"/>
</dbReference>
<dbReference type="Gene3D" id="3.30.450.20">
    <property type="entry name" value="PAS domain"/>
    <property type="match status" value="1"/>
</dbReference>
<evidence type="ECO:0000259" key="18">
    <source>
        <dbReference type="PROSITE" id="PS50110"/>
    </source>
</evidence>
<dbReference type="SUPFAM" id="SSF47226">
    <property type="entry name" value="Histidine-containing phosphotransfer domain, HPT domain"/>
    <property type="match status" value="1"/>
</dbReference>
<dbReference type="SMART" id="SM00304">
    <property type="entry name" value="HAMP"/>
    <property type="match status" value="1"/>
</dbReference>
<keyword evidence="6" id="KW-0808">Transferase</keyword>
<protein>
    <recommendedName>
        <fullName evidence="3">histidine kinase</fullName>
        <ecNumber evidence="3">2.7.13.3</ecNumber>
    </recommendedName>
</protein>
<evidence type="ECO:0000256" key="9">
    <source>
        <dbReference type="ARBA" id="ARBA00022777"/>
    </source>
</evidence>
<dbReference type="Gene3D" id="6.10.340.10">
    <property type="match status" value="1"/>
</dbReference>
<dbReference type="Pfam" id="PF00672">
    <property type="entry name" value="HAMP"/>
    <property type="match status" value="1"/>
</dbReference>
<keyword evidence="11" id="KW-1133">Transmembrane helix</keyword>
<evidence type="ECO:0000313" key="22">
    <source>
        <dbReference type="Proteomes" id="UP001056201"/>
    </source>
</evidence>
<evidence type="ECO:0000313" key="21">
    <source>
        <dbReference type="EMBL" id="URI07236.1"/>
    </source>
</evidence>
<evidence type="ECO:0000256" key="15">
    <source>
        <dbReference type="PROSITE-ProRule" id="PRU00169"/>
    </source>
</evidence>
<dbReference type="SUPFAM" id="SSF52172">
    <property type="entry name" value="CheY-like"/>
    <property type="match status" value="1"/>
</dbReference>
<dbReference type="CDD" id="cd06225">
    <property type="entry name" value="HAMP"/>
    <property type="match status" value="1"/>
</dbReference>
<dbReference type="CDD" id="cd17546">
    <property type="entry name" value="REC_hyHK_CKI1_RcsC-like"/>
    <property type="match status" value="1"/>
</dbReference>
<dbReference type="SUPFAM" id="SSF47384">
    <property type="entry name" value="Homodimeric domain of signal transducing histidine kinase"/>
    <property type="match status" value="1"/>
</dbReference>
<dbReference type="PROSITE" id="PS50894">
    <property type="entry name" value="HPT"/>
    <property type="match status" value="1"/>
</dbReference>
<dbReference type="Proteomes" id="UP001056201">
    <property type="component" value="Chromosome 1"/>
</dbReference>
<evidence type="ECO:0000256" key="16">
    <source>
        <dbReference type="SAM" id="MobiDB-lite"/>
    </source>
</evidence>
<dbReference type="Gene3D" id="3.40.50.2300">
    <property type="match status" value="1"/>
</dbReference>
<feature type="domain" description="Response regulatory" evidence="18">
    <location>
        <begin position="624"/>
        <end position="741"/>
    </location>
</feature>
<dbReference type="Gene3D" id="1.10.287.130">
    <property type="match status" value="1"/>
</dbReference>
<dbReference type="PANTHER" id="PTHR45339:SF1">
    <property type="entry name" value="HYBRID SIGNAL TRANSDUCTION HISTIDINE KINASE J"/>
    <property type="match status" value="1"/>
</dbReference>
<dbReference type="EMBL" id="CP097635">
    <property type="protein sequence ID" value="URI07236.1"/>
    <property type="molecule type" value="Genomic_DNA"/>
</dbReference>
<dbReference type="PROSITE" id="PS50885">
    <property type="entry name" value="HAMP"/>
    <property type="match status" value="1"/>
</dbReference>
<feature type="domain" description="HPt" evidence="20">
    <location>
        <begin position="778"/>
        <end position="872"/>
    </location>
</feature>
<dbReference type="Gene3D" id="3.30.565.10">
    <property type="entry name" value="Histidine kinase-like ATPase, C-terminal domain"/>
    <property type="match status" value="1"/>
</dbReference>
<evidence type="ECO:0000256" key="11">
    <source>
        <dbReference type="ARBA" id="ARBA00022989"/>
    </source>
</evidence>
<feature type="domain" description="Histidine kinase" evidence="17">
    <location>
        <begin position="374"/>
        <end position="592"/>
    </location>
</feature>
<dbReference type="EC" id="2.7.13.3" evidence="3"/>
<dbReference type="InterPro" id="IPR005467">
    <property type="entry name" value="His_kinase_dom"/>
</dbReference>
<comment type="subcellular location">
    <subcellularLocation>
        <location evidence="2">Cell membrane</location>
        <topology evidence="2">Multi-pass membrane protein</topology>
    </subcellularLocation>
</comment>
<dbReference type="CDD" id="cd00082">
    <property type="entry name" value="HisKA"/>
    <property type="match status" value="1"/>
</dbReference>
<sequence length="893" mass="95045">MNHRQTYFFRGLLLIVAAVATPLVGLLAHNLAAQHDDDIATAKSLLQTRADMAAQQADVLITRIQQVLDLLADQPELRQPQPGACDRIGRGVPAFNGMLSAVLVIDSQGQPVCEVLVHSPVQPAPSDAWMQPALAAAGPTIGRPQRDPRSGRWWSAISRPLADPAGRRHGLLVAFLDLEIVGTRLLRLDGLHDGTDFAFLMDDAVVLAITGPRQASIGRPLPDALFQRVVAASNAPMEAQGLDGPMRVLATTPLRSFRLRASISAPRDAVLAPSERRTRDSAAIVGLITLAALAIAWFGARRLIRPALSLTETARQFGQGQLDATADERLPGEFGMLAREFNKAMAAARVTDEATRALAAAEAATQAKSDFLANMSHEIRTPMNAVLGMTDLALREPLPVRAREHLLKVQQAARGLLGILNDILDFSKIEAGKLDIEQVDFTLQVVLDRVAAVVGLQARRKEQALLFSVAPDVPACLVGDPLRLEQVLVNLCSNAVKFTGPGQAVVLSVQREGPGHLRLAVRDQGPGLSPAQIAQLFKPFNQLDASTTRRHGGTGLGLAICQQLVQLMGGQIDVRSQPGQGSEFFFTIALVACSTATVAQVAEPTPWAARQAPAVAPAALRGLRALLVEDTEFNQIVAGELLRGVAGMQVSIAGDGEQALALLAADRFDLVLMDVQMPGMDGYEVTRRIRQQPRHAGLPIVAMTAYAMARDRQRCLQAGMNDVITKPVEPAELFAVLQRWAATGLASPAPEVGAATTAAPPSAAAVDVADGLRRCGGRDELYRRLVRKVLDLGARDITRLQQALREADWATVAKLAHTTISSAGSVGARQLSELARQLQAVALQQGEGTAWQPLADAFAAEAQRVTAELGQYLGPQAAGSEPDAAPLMPPGAA</sequence>
<keyword evidence="4" id="KW-1003">Cell membrane</keyword>
<feature type="domain" description="HAMP" evidence="19">
    <location>
        <begin position="301"/>
        <end position="353"/>
    </location>
</feature>
<reference evidence="21" key="1">
    <citation type="submission" date="2022-05" db="EMBL/GenBank/DDBJ databases">
        <title>An RpoN-dependent PEP-CTERM gene is involved in floc formation of an Aquincola tertiaricarbonis strain.</title>
        <authorList>
            <person name="Qiu D."/>
            <person name="Xia M."/>
        </authorList>
    </citation>
    <scope>NUCLEOTIDE SEQUENCE</scope>
    <source>
        <strain evidence="21">RN12</strain>
    </source>
</reference>
<dbReference type="PRINTS" id="PR00344">
    <property type="entry name" value="BCTRLSENSOR"/>
</dbReference>
<accession>A0ABY4S817</accession>
<dbReference type="Pfam" id="PF01627">
    <property type="entry name" value="Hpt"/>
    <property type="match status" value="1"/>
</dbReference>
<dbReference type="Pfam" id="PF00072">
    <property type="entry name" value="Response_reg"/>
    <property type="match status" value="1"/>
</dbReference>
<dbReference type="InterPro" id="IPR036641">
    <property type="entry name" value="HPT_dom_sf"/>
</dbReference>
<dbReference type="InterPro" id="IPR003594">
    <property type="entry name" value="HATPase_dom"/>
</dbReference>
<evidence type="ECO:0000256" key="6">
    <source>
        <dbReference type="ARBA" id="ARBA00022679"/>
    </source>
</evidence>
<dbReference type="InterPro" id="IPR036890">
    <property type="entry name" value="HATPase_C_sf"/>
</dbReference>
<dbReference type="InterPro" id="IPR001789">
    <property type="entry name" value="Sig_transdc_resp-reg_receiver"/>
</dbReference>
<gene>
    <name evidence="21" type="ORF">MW290_01010</name>
</gene>
<evidence type="ECO:0000256" key="1">
    <source>
        <dbReference type="ARBA" id="ARBA00000085"/>
    </source>
</evidence>
<evidence type="ECO:0000256" key="12">
    <source>
        <dbReference type="ARBA" id="ARBA00023012"/>
    </source>
</evidence>
<proteinExistence type="predicted"/>
<feature type="region of interest" description="Disordered" evidence="16">
    <location>
        <begin position="874"/>
        <end position="893"/>
    </location>
</feature>
<comment type="catalytic activity">
    <reaction evidence="1">
        <text>ATP + protein L-histidine = ADP + protein N-phospho-L-histidine.</text>
        <dbReference type="EC" id="2.7.13.3"/>
    </reaction>
</comment>
<feature type="modified residue" description="Phosphohistidine" evidence="14">
    <location>
        <position position="817"/>
    </location>
</feature>
<evidence type="ECO:0000256" key="13">
    <source>
        <dbReference type="ARBA" id="ARBA00023136"/>
    </source>
</evidence>
<dbReference type="SUPFAM" id="SSF55874">
    <property type="entry name" value="ATPase domain of HSP90 chaperone/DNA topoisomerase II/histidine kinase"/>
    <property type="match status" value="1"/>
</dbReference>
<keyword evidence="12" id="KW-0902">Two-component regulatory system</keyword>
<evidence type="ECO:0000256" key="3">
    <source>
        <dbReference type="ARBA" id="ARBA00012438"/>
    </source>
</evidence>
<evidence type="ECO:0000256" key="8">
    <source>
        <dbReference type="ARBA" id="ARBA00022741"/>
    </source>
</evidence>
<dbReference type="CDD" id="cd16922">
    <property type="entry name" value="HATPase_EvgS-ArcB-TorS-like"/>
    <property type="match status" value="1"/>
</dbReference>
<evidence type="ECO:0000256" key="10">
    <source>
        <dbReference type="ARBA" id="ARBA00022840"/>
    </source>
</evidence>
<dbReference type="InterPro" id="IPR003661">
    <property type="entry name" value="HisK_dim/P_dom"/>
</dbReference>
<dbReference type="CDD" id="cd12914">
    <property type="entry name" value="PDC1_DGC_like"/>
    <property type="match status" value="1"/>
</dbReference>
<dbReference type="InterPro" id="IPR011006">
    <property type="entry name" value="CheY-like_superfamily"/>
</dbReference>
<keyword evidence="22" id="KW-1185">Reference proteome</keyword>
<evidence type="ECO:0000259" key="19">
    <source>
        <dbReference type="PROSITE" id="PS50885"/>
    </source>
</evidence>
<dbReference type="InterPro" id="IPR003660">
    <property type="entry name" value="HAMP_dom"/>
</dbReference>